<dbReference type="InterPro" id="IPR036259">
    <property type="entry name" value="MFS_trans_sf"/>
</dbReference>
<dbReference type="EMBL" id="CP155447">
    <property type="protein sequence ID" value="XBH04330.1"/>
    <property type="molecule type" value="Genomic_DNA"/>
</dbReference>
<comment type="subcellular location">
    <subcellularLocation>
        <location evidence="1">Membrane</location>
        <topology evidence="1">Multi-pass membrane protein</topology>
    </subcellularLocation>
</comment>
<name>A0AAU7CGI2_9BACT</name>
<dbReference type="Pfam" id="PF07690">
    <property type="entry name" value="MFS_1"/>
    <property type="match status" value="1"/>
</dbReference>
<reference evidence="7" key="1">
    <citation type="submission" date="2024-05" db="EMBL/GenBank/DDBJ databases">
        <title>Planctomycetes of the genus Singulisphaera possess chitinolytic capabilities.</title>
        <authorList>
            <person name="Ivanova A."/>
        </authorList>
    </citation>
    <scope>NUCLEOTIDE SEQUENCE</scope>
    <source>
        <strain evidence="7">Ch08T</strain>
    </source>
</reference>
<proteinExistence type="predicted"/>
<dbReference type="Gene3D" id="1.20.1250.20">
    <property type="entry name" value="MFS general substrate transporter like domains"/>
    <property type="match status" value="1"/>
</dbReference>
<feature type="transmembrane region" description="Helical" evidence="5">
    <location>
        <begin position="178"/>
        <end position="199"/>
    </location>
</feature>
<feature type="transmembrane region" description="Helical" evidence="5">
    <location>
        <begin position="120"/>
        <end position="139"/>
    </location>
</feature>
<protein>
    <submittedName>
        <fullName evidence="7">MFS transporter</fullName>
    </submittedName>
</protein>
<dbReference type="SUPFAM" id="SSF103473">
    <property type="entry name" value="MFS general substrate transporter"/>
    <property type="match status" value="1"/>
</dbReference>
<organism evidence="7">
    <name type="scientific">Singulisphaera sp. Ch08</name>
    <dbReference type="NCBI Taxonomy" id="3120278"/>
    <lineage>
        <taxon>Bacteria</taxon>
        <taxon>Pseudomonadati</taxon>
        <taxon>Planctomycetota</taxon>
        <taxon>Planctomycetia</taxon>
        <taxon>Isosphaerales</taxon>
        <taxon>Isosphaeraceae</taxon>
        <taxon>Singulisphaera</taxon>
    </lineage>
</organism>
<feature type="transmembrane region" description="Helical" evidence="5">
    <location>
        <begin position="12"/>
        <end position="31"/>
    </location>
</feature>
<evidence type="ECO:0000256" key="3">
    <source>
        <dbReference type="ARBA" id="ARBA00022989"/>
    </source>
</evidence>
<feature type="transmembrane region" description="Helical" evidence="5">
    <location>
        <begin position="383"/>
        <end position="405"/>
    </location>
</feature>
<feature type="transmembrane region" description="Helical" evidence="5">
    <location>
        <begin position="95"/>
        <end position="114"/>
    </location>
</feature>
<evidence type="ECO:0000313" key="7">
    <source>
        <dbReference type="EMBL" id="XBH04330.1"/>
    </source>
</evidence>
<keyword evidence="4 5" id="KW-0472">Membrane</keyword>
<feature type="domain" description="Major facilitator superfamily (MFS) profile" evidence="6">
    <location>
        <begin position="21"/>
        <end position="437"/>
    </location>
</feature>
<feature type="transmembrane region" description="Helical" evidence="5">
    <location>
        <begin position="292"/>
        <end position="316"/>
    </location>
</feature>
<dbReference type="InterPro" id="IPR011701">
    <property type="entry name" value="MFS"/>
</dbReference>
<dbReference type="InterPro" id="IPR020846">
    <property type="entry name" value="MFS_dom"/>
</dbReference>
<dbReference type="AlphaFoldDB" id="A0AAU7CGI2"/>
<keyword evidence="3 5" id="KW-1133">Transmembrane helix</keyword>
<feature type="transmembrane region" description="Helical" evidence="5">
    <location>
        <begin position="411"/>
        <end position="432"/>
    </location>
</feature>
<gene>
    <name evidence="7" type="ORF">V5E97_39470</name>
</gene>
<dbReference type="GO" id="GO:0046943">
    <property type="term" value="F:carboxylic acid transmembrane transporter activity"/>
    <property type="evidence" value="ECO:0007669"/>
    <property type="project" value="TreeGrafter"/>
</dbReference>
<feature type="transmembrane region" description="Helical" evidence="5">
    <location>
        <begin position="349"/>
        <end position="371"/>
    </location>
</feature>
<feature type="transmembrane region" description="Helical" evidence="5">
    <location>
        <begin position="323"/>
        <end position="343"/>
    </location>
</feature>
<dbReference type="GO" id="GO:0005886">
    <property type="term" value="C:plasma membrane"/>
    <property type="evidence" value="ECO:0007669"/>
    <property type="project" value="TreeGrafter"/>
</dbReference>
<evidence type="ECO:0000256" key="4">
    <source>
        <dbReference type="ARBA" id="ARBA00023136"/>
    </source>
</evidence>
<dbReference type="PANTHER" id="PTHR23508:SF10">
    <property type="entry name" value="CARBOXYLIC ACID TRANSPORTER PROTEIN HOMOLOG"/>
    <property type="match status" value="1"/>
</dbReference>
<evidence type="ECO:0000259" key="6">
    <source>
        <dbReference type="PROSITE" id="PS50850"/>
    </source>
</evidence>
<accession>A0AAU7CGI2</accession>
<feature type="transmembrane region" description="Helical" evidence="5">
    <location>
        <begin position="64"/>
        <end position="83"/>
    </location>
</feature>
<evidence type="ECO:0000256" key="2">
    <source>
        <dbReference type="ARBA" id="ARBA00022692"/>
    </source>
</evidence>
<evidence type="ECO:0000256" key="5">
    <source>
        <dbReference type="SAM" id="Phobius"/>
    </source>
</evidence>
<keyword evidence="2 5" id="KW-0812">Transmembrane</keyword>
<dbReference type="RefSeq" id="WP_406697082.1">
    <property type="nucleotide sequence ID" value="NZ_CP155447.1"/>
</dbReference>
<sequence>MSDLNPSPRWYAGITASQWMVLAIASAGWIFDVYEGQLFTIYKTPMLRELTGGDSASVSRHGDIAFALFLIGGAVGGLGFAMLGDRIGRVRVMSLTILVYSLFSALTFFARSVWEVDALRFLVALGTGGEWAVAAALVAETFPPRARAFASGLFHASSVLGAALASLTGWLVVGPGAWRWGFLVGLAPALLVVWIRASLKEPERWEQAKQAAGPPPAGEGADTLAGATHEPAQKFGSLRELLGDRRWRSRAWLGLGLAAVGLATYWGIYAWAPELVADVLGPTVSAEERQKSASLAYLLMNFTGGLLGLLCFAPVANWRGRRFAFLVYHLGALVLVPLTFLGARTYSQTLWLLPTMAFFVVGMHAGYAIYFPELFPTRLRATGSSFCFNLGRLVAAALLIARGVLGPRFDFRHGVVAMASLFLVGLVLLAFAPETRGADLPE</sequence>
<dbReference type="PROSITE" id="PS50850">
    <property type="entry name" value="MFS"/>
    <property type="match status" value="1"/>
</dbReference>
<feature type="transmembrane region" description="Helical" evidence="5">
    <location>
        <begin position="151"/>
        <end position="172"/>
    </location>
</feature>
<evidence type="ECO:0000256" key="1">
    <source>
        <dbReference type="ARBA" id="ARBA00004141"/>
    </source>
</evidence>
<dbReference type="PANTHER" id="PTHR23508">
    <property type="entry name" value="CARBOXYLIC ACID TRANSPORTER PROTEIN HOMOLOG"/>
    <property type="match status" value="1"/>
</dbReference>
<feature type="transmembrane region" description="Helical" evidence="5">
    <location>
        <begin position="251"/>
        <end position="272"/>
    </location>
</feature>